<evidence type="ECO:0000256" key="1">
    <source>
        <dbReference type="SAM" id="MobiDB-lite"/>
    </source>
</evidence>
<proteinExistence type="predicted"/>
<sequence length="94" mass="10319">MLRVVVCTLTSTCRLHPTPAVALIPNSNSNQASASPDTRTTREPWIRRLADDGLSYYYLNVDGGVPWTRPEFLTSCGSRLPETPSYAVEHAIVG</sequence>
<dbReference type="AlphaFoldDB" id="A0A9W8ZS61"/>
<protein>
    <recommendedName>
        <fullName evidence="4">WW domain-containing protein</fullName>
    </recommendedName>
</protein>
<evidence type="ECO:0008006" key="4">
    <source>
        <dbReference type="Google" id="ProtNLM"/>
    </source>
</evidence>
<feature type="region of interest" description="Disordered" evidence="1">
    <location>
        <begin position="24"/>
        <end position="43"/>
    </location>
</feature>
<reference evidence="2" key="2">
    <citation type="journal article" date="2023" name="Proc. Natl. Acad. Sci. U.S.A.">
        <title>A global phylogenomic analysis of the shiitake genus Lentinula.</title>
        <authorList>
            <person name="Sierra-Patev S."/>
            <person name="Min B."/>
            <person name="Naranjo-Ortiz M."/>
            <person name="Looney B."/>
            <person name="Konkel Z."/>
            <person name="Slot J.C."/>
            <person name="Sakamoto Y."/>
            <person name="Steenwyk J.L."/>
            <person name="Rokas A."/>
            <person name="Carro J."/>
            <person name="Camarero S."/>
            <person name="Ferreira P."/>
            <person name="Molpeceres G."/>
            <person name="Ruiz-Duenas F.J."/>
            <person name="Serrano A."/>
            <person name="Henrissat B."/>
            <person name="Drula E."/>
            <person name="Hughes K.W."/>
            <person name="Mata J.L."/>
            <person name="Ishikawa N.K."/>
            <person name="Vargas-Isla R."/>
            <person name="Ushijima S."/>
            <person name="Smith C.A."/>
            <person name="Donoghue J."/>
            <person name="Ahrendt S."/>
            <person name="Andreopoulos W."/>
            <person name="He G."/>
            <person name="LaButti K."/>
            <person name="Lipzen A."/>
            <person name="Ng V."/>
            <person name="Riley R."/>
            <person name="Sandor L."/>
            <person name="Barry K."/>
            <person name="Martinez A.T."/>
            <person name="Xiao Y."/>
            <person name="Gibbons J.G."/>
            <person name="Terashima K."/>
            <person name="Grigoriev I.V."/>
            <person name="Hibbett D."/>
        </authorList>
    </citation>
    <scope>NUCLEOTIDE SEQUENCE</scope>
    <source>
        <strain evidence="2">Sp2 HRB7682 ss15</strain>
    </source>
</reference>
<reference evidence="2" key="1">
    <citation type="submission" date="2022-08" db="EMBL/GenBank/DDBJ databases">
        <authorList>
            <consortium name="DOE Joint Genome Institute"/>
            <person name="Min B."/>
            <person name="Riley R."/>
            <person name="Sierra-Patev S."/>
            <person name="Naranjo-Ortiz M."/>
            <person name="Looney B."/>
            <person name="Konkel Z."/>
            <person name="Slot J.C."/>
            <person name="Sakamoto Y."/>
            <person name="Steenwyk J.L."/>
            <person name="Rokas A."/>
            <person name="Carro J."/>
            <person name="Camarero S."/>
            <person name="Ferreira P."/>
            <person name="Molpeceres G."/>
            <person name="Ruiz-Duenas F.J."/>
            <person name="Serrano A."/>
            <person name="Henrissat B."/>
            <person name="Drula E."/>
            <person name="Hughes K.W."/>
            <person name="Mata J.L."/>
            <person name="Ishikawa N.K."/>
            <person name="Vargas-Isla R."/>
            <person name="Ushijima S."/>
            <person name="Smith C.A."/>
            <person name="Ahrendt S."/>
            <person name="Andreopoulos W."/>
            <person name="He G."/>
            <person name="Labutti K."/>
            <person name="Lipzen A."/>
            <person name="Ng V."/>
            <person name="Sandor L."/>
            <person name="Barry K."/>
            <person name="Martinez A.T."/>
            <person name="Xiao Y."/>
            <person name="Gibbons J.G."/>
            <person name="Terashima K."/>
            <person name="Hibbett D.S."/>
            <person name="Grigoriev I.V."/>
        </authorList>
    </citation>
    <scope>NUCLEOTIDE SEQUENCE</scope>
    <source>
        <strain evidence="2">Sp2 HRB7682 ss15</strain>
    </source>
</reference>
<name>A0A9W8ZS61_9AGAR</name>
<comment type="caution">
    <text evidence="2">The sequence shown here is derived from an EMBL/GenBank/DDBJ whole genome shotgun (WGS) entry which is preliminary data.</text>
</comment>
<gene>
    <name evidence="2" type="ORF">C8J55DRAFT_530429</name>
</gene>
<organism evidence="2 3">
    <name type="scientific">Lentinula lateritia</name>
    <dbReference type="NCBI Taxonomy" id="40482"/>
    <lineage>
        <taxon>Eukaryota</taxon>
        <taxon>Fungi</taxon>
        <taxon>Dikarya</taxon>
        <taxon>Basidiomycota</taxon>
        <taxon>Agaricomycotina</taxon>
        <taxon>Agaricomycetes</taxon>
        <taxon>Agaricomycetidae</taxon>
        <taxon>Agaricales</taxon>
        <taxon>Marasmiineae</taxon>
        <taxon>Omphalotaceae</taxon>
        <taxon>Lentinula</taxon>
    </lineage>
</organism>
<dbReference type="EMBL" id="JANVFS010000061">
    <property type="protein sequence ID" value="KAJ4464228.1"/>
    <property type="molecule type" value="Genomic_DNA"/>
</dbReference>
<evidence type="ECO:0000313" key="2">
    <source>
        <dbReference type="EMBL" id="KAJ4464228.1"/>
    </source>
</evidence>
<accession>A0A9W8ZS61</accession>
<dbReference type="Proteomes" id="UP001150238">
    <property type="component" value="Unassembled WGS sequence"/>
</dbReference>
<evidence type="ECO:0000313" key="3">
    <source>
        <dbReference type="Proteomes" id="UP001150238"/>
    </source>
</evidence>
<feature type="compositionally biased region" description="Low complexity" evidence="1">
    <location>
        <begin position="26"/>
        <end position="35"/>
    </location>
</feature>